<accession>A0A3M8QXP2</accession>
<comment type="similarity">
    <text evidence="2">Belongs to the FlgN family.</text>
</comment>
<sequence>MSPPVAAPGTLLAEQITLLRQLLEKLQEERRILSSGATLDLPPITAAKSELYRAVADLEAQRRVWQGSGTALPAAPAADRDELLRCILRINAENGQIIDALGRFTQGAWKLLFATEDPIYTPNGIAGAQRPSGLIGSA</sequence>
<dbReference type="SUPFAM" id="SSF140566">
    <property type="entry name" value="FlgN-like"/>
    <property type="match status" value="1"/>
</dbReference>
<keyword evidence="3" id="KW-1005">Bacterial flagellum biogenesis</keyword>
<keyword evidence="4" id="KW-0282">Flagellum</keyword>
<comment type="function">
    <text evidence="1">Required for the efficient initiation of filament assembly.</text>
</comment>
<dbReference type="EMBL" id="RIZI01000170">
    <property type="protein sequence ID" value="RNF61088.1"/>
    <property type="molecule type" value="Genomic_DNA"/>
</dbReference>
<dbReference type="GO" id="GO:0044780">
    <property type="term" value="P:bacterial-type flagellum assembly"/>
    <property type="evidence" value="ECO:0007669"/>
    <property type="project" value="InterPro"/>
</dbReference>
<organism evidence="4">
    <name type="scientific">Acidithiobacillus sulfuriphilus</name>
    <dbReference type="NCBI Taxonomy" id="1867749"/>
    <lineage>
        <taxon>Bacteria</taxon>
        <taxon>Pseudomonadati</taxon>
        <taxon>Pseudomonadota</taxon>
        <taxon>Acidithiobacillia</taxon>
        <taxon>Acidithiobacillales</taxon>
        <taxon>Acidithiobacillaceae</taxon>
        <taxon>Acidithiobacillus</taxon>
    </lineage>
</organism>
<gene>
    <name evidence="4" type="ORF">EC580_08570</name>
</gene>
<keyword evidence="4" id="KW-0966">Cell projection</keyword>
<keyword evidence="4" id="KW-0969">Cilium</keyword>
<proteinExistence type="inferred from homology"/>
<dbReference type="RefSeq" id="WP_123104099.1">
    <property type="nucleotide sequence ID" value="NZ_CP127527.1"/>
</dbReference>
<dbReference type="InterPro" id="IPR007809">
    <property type="entry name" value="FlgN-like"/>
</dbReference>
<dbReference type="Pfam" id="PF05130">
    <property type="entry name" value="FlgN"/>
    <property type="match status" value="1"/>
</dbReference>
<comment type="caution">
    <text evidence="4">The sequence shown here is derived from an EMBL/GenBank/DDBJ whole genome shotgun (WGS) entry which is preliminary data.</text>
</comment>
<evidence type="ECO:0000256" key="1">
    <source>
        <dbReference type="ARBA" id="ARBA00002397"/>
    </source>
</evidence>
<dbReference type="AlphaFoldDB" id="A0A3M8QXP2"/>
<reference evidence="4" key="1">
    <citation type="submission" date="2018-10" db="EMBL/GenBank/DDBJ databases">
        <title>Acidithiobacillus sulfuriphilus sp. nov.: an extremely acidophilic sulfur-oxidizing chemolithotroph isolated from a neutral pH environment.</title>
        <authorList>
            <person name="Falagan C."/>
            <person name="Moya-Beltran A."/>
            <person name="Quatrini R."/>
            <person name="Johnson D.B."/>
        </authorList>
    </citation>
    <scope>NUCLEOTIDE SEQUENCE [LARGE SCALE GENOMIC DNA]</scope>
    <source>
        <strain evidence="4">CJ-2</strain>
    </source>
</reference>
<protein>
    <submittedName>
        <fullName evidence="4">Flagellar protein FlgN</fullName>
    </submittedName>
</protein>
<dbReference type="OrthoDB" id="9942074at2"/>
<evidence type="ECO:0000256" key="2">
    <source>
        <dbReference type="ARBA" id="ARBA00007703"/>
    </source>
</evidence>
<evidence type="ECO:0000313" key="4">
    <source>
        <dbReference type="EMBL" id="RNF61088.1"/>
    </source>
</evidence>
<evidence type="ECO:0000256" key="3">
    <source>
        <dbReference type="ARBA" id="ARBA00022795"/>
    </source>
</evidence>
<dbReference type="Gene3D" id="1.20.58.300">
    <property type="entry name" value="FlgN-like"/>
    <property type="match status" value="1"/>
</dbReference>
<name>A0A3M8QXP2_9PROT</name>
<dbReference type="InterPro" id="IPR036679">
    <property type="entry name" value="FlgN-like_sf"/>
</dbReference>